<keyword evidence="3" id="KW-1185">Reference proteome</keyword>
<feature type="region of interest" description="Disordered" evidence="1">
    <location>
        <begin position="42"/>
        <end position="84"/>
    </location>
</feature>
<accession>A0ABN8ZSI9</accession>
<dbReference type="Proteomes" id="UP001176941">
    <property type="component" value="Chromosome 6"/>
</dbReference>
<dbReference type="EMBL" id="OX459942">
    <property type="protein sequence ID" value="CAI9176932.1"/>
    <property type="molecule type" value="Genomic_DNA"/>
</dbReference>
<sequence>MGAPVATLPGALALSACRSAGPAGWAGWSRAVRGAAAGARLALPPAGGPGKADAEEGAPAMAGPHLPTEASSPPPPRNGPPQPL</sequence>
<name>A0ABN8ZSI9_RANTA</name>
<protein>
    <submittedName>
        <fullName evidence="2">Uncharacterized protein</fullName>
    </submittedName>
</protein>
<evidence type="ECO:0000256" key="1">
    <source>
        <dbReference type="SAM" id="MobiDB-lite"/>
    </source>
</evidence>
<evidence type="ECO:0000313" key="2">
    <source>
        <dbReference type="EMBL" id="CAI9176932.1"/>
    </source>
</evidence>
<evidence type="ECO:0000313" key="3">
    <source>
        <dbReference type="Proteomes" id="UP001176941"/>
    </source>
</evidence>
<feature type="compositionally biased region" description="Pro residues" evidence="1">
    <location>
        <begin position="72"/>
        <end position="84"/>
    </location>
</feature>
<gene>
    <name evidence="2" type="ORF">MRATA1EN1_LOCUS25894</name>
</gene>
<proteinExistence type="predicted"/>
<reference evidence="2" key="1">
    <citation type="submission" date="2023-04" db="EMBL/GenBank/DDBJ databases">
        <authorList>
            <consortium name="ELIXIR-Norway"/>
        </authorList>
    </citation>
    <scope>NUCLEOTIDE SEQUENCE [LARGE SCALE GENOMIC DNA]</scope>
</reference>
<organism evidence="2 3">
    <name type="scientific">Rangifer tarandus platyrhynchus</name>
    <name type="common">Svalbard reindeer</name>
    <dbReference type="NCBI Taxonomy" id="3082113"/>
    <lineage>
        <taxon>Eukaryota</taxon>
        <taxon>Metazoa</taxon>
        <taxon>Chordata</taxon>
        <taxon>Craniata</taxon>
        <taxon>Vertebrata</taxon>
        <taxon>Euteleostomi</taxon>
        <taxon>Mammalia</taxon>
        <taxon>Eutheria</taxon>
        <taxon>Laurasiatheria</taxon>
        <taxon>Artiodactyla</taxon>
        <taxon>Ruminantia</taxon>
        <taxon>Pecora</taxon>
        <taxon>Cervidae</taxon>
        <taxon>Odocoileinae</taxon>
        <taxon>Rangifer</taxon>
    </lineage>
</organism>